<reference evidence="2" key="1">
    <citation type="submission" date="2005-09" db="EMBL/GenBank/DDBJ databases">
        <authorList>
            <person name="Mural R.J."/>
            <person name="Li P.W."/>
            <person name="Adams M.D."/>
            <person name="Amanatides P.G."/>
            <person name="Baden-Tillson H."/>
            <person name="Barnstead M."/>
            <person name="Chin S.H."/>
            <person name="Dew I."/>
            <person name="Evans C.A."/>
            <person name="Ferriera S."/>
            <person name="Flanigan M."/>
            <person name="Fosler C."/>
            <person name="Glodek A."/>
            <person name="Gu Z."/>
            <person name="Holt R.A."/>
            <person name="Jennings D."/>
            <person name="Kraft C.L."/>
            <person name="Lu F."/>
            <person name="Nguyen T."/>
            <person name="Nusskern D.R."/>
            <person name="Pfannkoch C.M."/>
            <person name="Sitter C."/>
            <person name="Sutton G.G."/>
            <person name="Venter J.C."/>
            <person name="Wang Z."/>
            <person name="Woodage T."/>
            <person name="Zheng X.H."/>
            <person name="Zhong F."/>
        </authorList>
    </citation>
    <scope>NUCLEOTIDE SEQUENCE [LARGE SCALE GENOMIC DNA]</scope>
    <source>
        <strain>BN</strain>
        <strain evidence="2">Sprague-Dawley</strain>
    </source>
</reference>
<protein>
    <submittedName>
        <fullName evidence="1">RCG28011, isoform CRA_a</fullName>
    </submittedName>
</protein>
<evidence type="ECO:0000313" key="1">
    <source>
        <dbReference type="EMBL" id="EDM15361.1"/>
    </source>
</evidence>
<dbReference type="AlphaFoldDB" id="A6IES6"/>
<dbReference type="Proteomes" id="UP000234681">
    <property type="component" value="Chromosome 4"/>
</dbReference>
<proteinExistence type="predicted"/>
<dbReference type="EMBL" id="CH473959">
    <property type="protein sequence ID" value="EDM15361.1"/>
    <property type="molecule type" value="Genomic_DNA"/>
</dbReference>
<organism evidence="1 2">
    <name type="scientific">Rattus norvegicus</name>
    <name type="common">Rat</name>
    <dbReference type="NCBI Taxonomy" id="10116"/>
    <lineage>
        <taxon>Eukaryota</taxon>
        <taxon>Metazoa</taxon>
        <taxon>Chordata</taxon>
        <taxon>Craniata</taxon>
        <taxon>Vertebrata</taxon>
        <taxon>Euteleostomi</taxon>
        <taxon>Mammalia</taxon>
        <taxon>Eutheria</taxon>
        <taxon>Euarchontoglires</taxon>
        <taxon>Glires</taxon>
        <taxon>Rodentia</taxon>
        <taxon>Myomorpha</taxon>
        <taxon>Muroidea</taxon>
        <taxon>Muridae</taxon>
        <taxon>Murinae</taxon>
        <taxon>Rattus</taxon>
    </lineage>
</organism>
<accession>A6IES6</accession>
<name>A6IES6_RAT</name>
<gene>
    <name evidence="1" type="ORF">rCG_28011</name>
</gene>
<sequence>MARVSAQWRSLLVWWASSCPISLEGRAGSHDAESPQMFLHSRI</sequence>
<evidence type="ECO:0000313" key="2">
    <source>
        <dbReference type="Proteomes" id="UP000234681"/>
    </source>
</evidence>